<feature type="transmembrane region" description="Helical" evidence="1">
    <location>
        <begin position="44"/>
        <end position="68"/>
    </location>
</feature>
<gene>
    <name evidence="2" type="ORF">N5W20_06060</name>
</gene>
<keyword evidence="1" id="KW-0472">Membrane</keyword>
<evidence type="ECO:0000313" key="3">
    <source>
        <dbReference type="Proteomes" id="UP001163831"/>
    </source>
</evidence>
<accession>A0ABY6GHF9</accession>
<organism evidence="2 3">
    <name type="scientific">Candidatus Kirkpatrickella diaphorinae</name>
    <dbReference type="NCBI Taxonomy" id="2984322"/>
    <lineage>
        <taxon>Bacteria</taxon>
        <taxon>Pseudomonadati</taxon>
        <taxon>Pseudomonadota</taxon>
        <taxon>Alphaproteobacteria</taxon>
        <taxon>Acetobacterales</taxon>
        <taxon>Acetobacteraceae</taxon>
        <taxon>Candidatus Kirkpatrickella</taxon>
    </lineage>
</organism>
<reference evidence="2" key="1">
    <citation type="submission" date="2022-10" db="EMBL/GenBank/DDBJ databases">
        <title>Candidatus Kirkpatrella diaphorinas gen. nov., sp. nov., an uncultured endosymbiont identified in a population of Diaphorina citri from Hawaii.</title>
        <authorList>
            <person name="Henry E.M."/>
            <person name="Carlson C.R."/>
            <person name="Kuo Y.-W."/>
        </authorList>
    </citation>
    <scope>NUCLEOTIDE SEQUENCE</scope>
    <source>
        <strain evidence="2">CADCRV1</strain>
    </source>
</reference>
<keyword evidence="1" id="KW-0812">Transmembrane</keyword>
<keyword evidence="1" id="KW-1133">Transmembrane helix</keyword>
<proteinExistence type="predicted"/>
<sequence>MISEGKSSQPIISSQARRLRAFFLTAPFISLLIPLLVLEHLQFSVFGVNTVFLWLFASIPLTSLYLWAAERCLTC</sequence>
<evidence type="ECO:0000313" key="2">
    <source>
        <dbReference type="EMBL" id="UYH50684.1"/>
    </source>
</evidence>
<protein>
    <submittedName>
        <fullName evidence="2">Uncharacterized protein</fullName>
    </submittedName>
</protein>
<dbReference type="Proteomes" id="UP001163831">
    <property type="component" value="Chromosome"/>
</dbReference>
<dbReference type="RefSeq" id="WP_319806271.1">
    <property type="nucleotide sequence ID" value="NZ_CP107052.1"/>
</dbReference>
<evidence type="ECO:0000256" key="1">
    <source>
        <dbReference type="SAM" id="Phobius"/>
    </source>
</evidence>
<keyword evidence="3" id="KW-1185">Reference proteome</keyword>
<feature type="transmembrane region" description="Helical" evidence="1">
    <location>
        <begin position="21"/>
        <end position="38"/>
    </location>
</feature>
<dbReference type="EMBL" id="CP107052">
    <property type="protein sequence ID" value="UYH50684.1"/>
    <property type="molecule type" value="Genomic_DNA"/>
</dbReference>
<name>A0ABY6GHF9_9PROT</name>